<feature type="repeat" description="PPR" evidence="3">
    <location>
        <begin position="217"/>
        <end position="251"/>
    </location>
</feature>
<dbReference type="NCBIfam" id="TIGR00756">
    <property type="entry name" value="PPR"/>
    <property type="match status" value="3"/>
</dbReference>
<name>A0A4D6LVN0_VIGUN</name>
<gene>
    <name evidence="4" type="ORF">DEO72_LG5g1180</name>
</gene>
<evidence type="ECO:0000313" key="5">
    <source>
        <dbReference type="Proteomes" id="UP000501690"/>
    </source>
</evidence>
<dbReference type="Pfam" id="PF13041">
    <property type="entry name" value="PPR_2"/>
    <property type="match status" value="2"/>
</dbReference>
<comment type="similarity">
    <text evidence="1">Belongs to the PPR family. P subfamily.</text>
</comment>
<dbReference type="AlphaFoldDB" id="A0A4D6LVN0"/>
<keyword evidence="2" id="KW-0677">Repeat</keyword>
<keyword evidence="5" id="KW-1185">Reference proteome</keyword>
<dbReference type="PANTHER" id="PTHR47934">
    <property type="entry name" value="PENTATRICOPEPTIDE REPEAT-CONTAINING PROTEIN PET309, MITOCHONDRIAL"/>
    <property type="match status" value="1"/>
</dbReference>
<dbReference type="Gene3D" id="1.25.40.10">
    <property type="entry name" value="Tetratricopeptide repeat domain"/>
    <property type="match status" value="2"/>
</dbReference>
<accession>A0A4D6LVN0</accession>
<evidence type="ECO:0000313" key="4">
    <source>
        <dbReference type="EMBL" id="QCD93109.1"/>
    </source>
</evidence>
<evidence type="ECO:0000256" key="1">
    <source>
        <dbReference type="ARBA" id="ARBA00007626"/>
    </source>
</evidence>
<dbReference type="Pfam" id="PF01535">
    <property type="entry name" value="PPR"/>
    <property type="match status" value="2"/>
</dbReference>
<proteinExistence type="inferred from homology"/>
<organism evidence="4 5">
    <name type="scientific">Vigna unguiculata</name>
    <name type="common">Cowpea</name>
    <dbReference type="NCBI Taxonomy" id="3917"/>
    <lineage>
        <taxon>Eukaryota</taxon>
        <taxon>Viridiplantae</taxon>
        <taxon>Streptophyta</taxon>
        <taxon>Embryophyta</taxon>
        <taxon>Tracheophyta</taxon>
        <taxon>Spermatophyta</taxon>
        <taxon>Magnoliopsida</taxon>
        <taxon>eudicotyledons</taxon>
        <taxon>Gunneridae</taxon>
        <taxon>Pentapetalae</taxon>
        <taxon>rosids</taxon>
        <taxon>fabids</taxon>
        <taxon>Fabales</taxon>
        <taxon>Fabaceae</taxon>
        <taxon>Papilionoideae</taxon>
        <taxon>50 kb inversion clade</taxon>
        <taxon>NPAAA clade</taxon>
        <taxon>indigoferoid/millettioid clade</taxon>
        <taxon>Phaseoleae</taxon>
        <taxon>Vigna</taxon>
    </lineage>
</organism>
<feature type="repeat" description="PPR" evidence="3">
    <location>
        <begin position="338"/>
        <end position="372"/>
    </location>
</feature>
<evidence type="ECO:0000256" key="2">
    <source>
        <dbReference type="ARBA" id="ARBA00022737"/>
    </source>
</evidence>
<dbReference type="OrthoDB" id="733434at2759"/>
<sequence>MLCRPRNAAVFAVHVFKASSRFLHSSSPQTHPNFPIPRSNSPPSHVINPSSLLSDLVSCSHSDMAGVLARHKRELTSNLVLGILRGYKQLGRAKTLKFFSLAGSHMGFDFDDSVVEYMADFLGRRKLFDDIKCLLTTVAFHKGGVSHKALAICIKFLGRQGRIKEALSLFEDMETVFKCKPDNLVCNNMLYVLCKRESSLEMIQLAHSIFHKIETPDTYSCSNMIVGFCKFGRVESALEIFNQMEKIGVLPTRSAVNMLIGELCLTSAKEGSVEKVRVRNTRRPYTILVPNMGGNSDAMQPAVQVFWAVSKAALCECHKVKEASDLFGRMLSLGLKLKLVVYNSVILMLCKLGKLKDATRVFEIMNKNRCLLDDLTYAALIHGHGEGKNWKVVYDLLIEMLGLGLLPNFDTYNLVESLLREHGRLDLCVKLDRKLENQKLQKLCRGGELDAAYEKVKSMLEKGIPLSAYARDIFEQVFQKCGKLKIARQLLENTERVQKAEEIDKT</sequence>
<dbReference type="InterPro" id="IPR002885">
    <property type="entry name" value="PPR_rpt"/>
</dbReference>
<dbReference type="InterPro" id="IPR011990">
    <property type="entry name" value="TPR-like_helical_dom_sf"/>
</dbReference>
<dbReference type="Gramene" id="Vigun04g070850.1.v1.2">
    <property type="protein sequence ID" value="Vigun04g070850.1.v1.2.CDS.1"/>
    <property type="gene ID" value="Vigun04g070850.v1.2"/>
</dbReference>
<dbReference type="InterPro" id="IPR051114">
    <property type="entry name" value="Mito_RNA_Proc_CCM1"/>
</dbReference>
<dbReference type="PROSITE" id="PS51375">
    <property type="entry name" value="PPR"/>
    <property type="match status" value="3"/>
</dbReference>
<dbReference type="Proteomes" id="UP000501690">
    <property type="component" value="Linkage Group LG5"/>
</dbReference>
<dbReference type="GO" id="GO:0007005">
    <property type="term" value="P:mitochondrion organization"/>
    <property type="evidence" value="ECO:0007669"/>
    <property type="project" value="TreeGrafter"/>
</dbReference>
<evidence type="ECO:0000256" key="3">
    <source>
        <dbReference type="PROSITE-ProRule" id="PRU00708"/>
    </source>
</evidence>
<dbReference type="PANTHER" id="PTHR47934:SF8">
    <property type="entry name" value="PENTACOTRIPEPTIDE-REPEAT REGION OF PRORP DOMAIN-CONTAINING PROTEIN"/>
    <property type="match status" value="1"/>
</dbReference>
<protein>
    <submittedName>
        <fullName evidence="4">Pentatricopeptide repeat</fullName>
    </submittedName>
</protein>
<dbReference type="EMBL" id="CP039349">
    <property type="protein sequence ID" value="QCD93109.1"/>
    <property type="molecule type" value="Genomic_DNA"/>
</dbReference>
<dbReference type="GO" id="GO:0003729">
    <property type="term" value="F:mRNA binding"/>
    <property type="evidence" value="ECO:0007669"/>
    <property type="project" value="TreeGrafter"/>
</dbReference>
<dbReference type="GO" id="GO:0005739">
    <property type="term" value="C:mitochondrion"/>
    <property type="evidence" value="ECO:0007669"/>
    <property type="project" value="TreeGrafter"/>
</dbReference>
<reference evidence="4 5" key="1">
    <citation type="submission" date="2019-04" db="EMBL/GenBank/DDBJ databases">
        <title>An improved genome assembly and genetic linkage map for asparagus bean, Vigna unguiculata ssp. sesquipedialis.</title>
        <authorList>
            <person name="Xia Q."/>
            <person name="Zhang R."/>
            <person name="Dong Y."/>
        </authorList>
    </citation>
    <scope>NUCLEOTIDE SEQUENCE [LARGE SCALE GENOMIC DNA]</scope>
    <source>
        <tissue evidence="4">Leaf</tissue>
    </source>
</reference>
<dbReference type="GO" id="GO:0006396">
    <property type="term" value="P:RNA processing"/>
    <property type="evidence" value="ECO:0007669"/>
    <property type="project" value="TreeGrafter"/>
</dbReference>
<feature type="repeat" description="PPR" evidence="3">
    <location>
        <begin position="373"/>
        <end position="407"/>
    </location>
</feature>